<comment type="caution">
    <text evidence="1">The sequence shown here is derived from an EMBL/GenBank/DDBJ whole genome shotgun (WGS) entry which is preliminary data.</text>
</comment>
<keyword evidence="2" id="KW-1185">Reference proteome</keyword>
<proteinExistence type="predicted"/>
<sequence>MLEEPEVGADLIAADRALGRAVRARLSHGGAALDAQAIALRPTLTGLGAVERAVLKAVAGRILAAERLVAAAGPVAQLLVADRFGGAARIHPTAEAALKAAAVGLTLIDAEGLGPWWARLLARPDLAVVGALPDDPASGPRALLVGAGGVGPTGEDRTFWVSDSPASDARVLAALETAGLVAAPCASAGGLKLFMLTGYVQREDPRLDDPAVARLGRLSGVIGHAPVL</sequence>
<protein>
    <submittedName>
        <fullName evidence="1">Uncharacterized protein</fullName>
    </submittedName>
</protein>
<dbReference type="Proteomes" id="UP001589906">
    <property type="component" value="Unassembled WGS sequence"/>
</dbReference>
<reference evidence="1 2" key="1">
    <citation type="submission" date="2024-09" db="EMBL/GenBank/DDBJ databases">
        <authorList>
            <person name="Sun Q."/>
            <person name="Mori K."/>
        </authorList>
    </citation>
    <scope>NUCLEOTIDE SEQUENCE [LARGE SCALE GENOMIC DNA]</scope>
    <source>
        <strain evidence="1 2">NCAIM B.02621</strain>
    </source>
</reference>
<accession>A0ABV6R469</accession>
<gene>
    <name evidence="1" type="ORF">ACFFGE_11055</name>
</gene>
<evidence type="ECO:0000313" key="2">
    <source>
        <dbReference type="Proteomes" id="UP001589906"/>
    </source>
</evidence>
<dbReference type="EMBL" id="JBHLSW010000007">
    <property type="protein sequence ID" value="MFC0634410.1"/>
    <property type="molecule type" value="Genomic_DNA"/>
</dbReference>
<evidence type="ECO:0000313" key="1">
    <source>
        <dbReference type="EMBL" id="MFC0634410.1"/>
    </source>
</evidence>
<organism evidence="1 2">
    <name type="scientific">Brevundimonas balnearis</name>
    <dbReference type="NCBI Taxonomy" id="1572858"/>
    <lineage>
        <taxon>Bacteria</taxon>
        <taxon>Pseudomonadati</taxon>
        <taxon>Pseudomonadota</taxon>
        <taxon>Alphaproteobacteria</taxon>
        <taxon>Caulobacterales</taxon>
        <taxon>Caulobacteraceae</taxon>
        <taxon>Brevundimonas</taxon>
    </lineage>
</organism>
<name>A0ABV6R469_9CAUL</name>
<dbReference type="RefSeq" id="WP_376836456.1">
    <property type="nucleotide sequence ID" value="NZ_JBHLSW010000007.1"/>
</dbReference>